<gene>
    <name evidence="2" type="ORF">MONBRDRAFT_29390</name>
</gene>
<evidence type="ECO:0000313" key="3">
    <source>
        <dbReference type="Proteomes" id="UP000001357"/>
    </source>
</evidence>
<dbReference type="AlphaFoldDB" id="A9VAY5"/>
<evidence type="ECO:0000256" key="1">
    <source>
        <dbReference type="SAM" id="MobiDB-lite"/>
    </source>
</evidence>
<dbReference type="PANTHER" id="PTHR15750">
    <property type="entry name" value="VASOHIBIN-1-LIKE ISOFORM X2"/>
    <property type="match status" value="1"/>
</dbReference>
<evidence type="ECO:0000313" key="2">
    <source>
        <dbReference type="EMBL" id="EDQ85298.1"/>
    </source>
</evidence>
<accession>A9VAY5</accession>
<organism evidence="2 3">
    <name type="scientific">Monosiga brevicollis</name>
    <name type="common">Choanoflagellate</name>
    <dbReference type="NCBI Taxonomy" id="81824"/>
    <lineage>
        <taxon>Eukaryota</taxon>
        <taxon>Choanoflagellata</taxon>
        <taxon>Craspedida</taxon>
        <taxon>Salpingoecidae</taxon>
        <taxon>Monosiga</taxon>
    </lineage>
</organism>
<dbReference type="InParanoid" id="A9VAY5"/>
<sequence>MTAKGGSGSGSGSGRLGAAGLTTMATSLDDLMAGASTADYAINRGNRFPIPAEHFGRLLRNVVGELPDGRQVVEAALAQAATEVLQPGTETGSASSGDLPRASRLTVPSFRLGQDVPTFVRRLQAYLSGRMYNATNMQCFEIDKGKPICRLLETAKLILEHPLPIKCLEAVVVAVHLSNPVAKLARFTISFKTSRRATLMDRPLTFDSLTDLIKTYVSAYADVGHWVQHVRLSQFLSHDPHSNNVIQWRQLQLNLHGLSWDQIGGELDMYVRQMRKGFSPAETRIVRSSRPRRSRPPKSATSSQKTKSTAKEPRSNTFAIRV</sequence>
<dbReference type="InterPro" id="IPR028131">
    <property type="entry name" value="VASH1"/>
</dbReference>
<keyword evidence="3" id="KW-1185">Reference proteome</keyword>
<dbReference type="RefSeq" id="XP_001749919.1">
    <property type="nucleotide sequence ID" value="XM_001749867.1"/>
</dbReference>
<dbReference type="PANTHER" id="PTHR15750:SF2">
    <property type="entry name" value="VASOHIBIN"/>
    <property type="match status" value="1"/>
</dbReference>
<dbReference type="eggNOG" id="ENOG502QPPX">
    <property type="taxonomic scope" value="Eukaryota"/>
</dbReference>
<dbReference type="Proteomes" id="UP000001357">
    <property type="component" value="Unassembled WGS sequence"/>
</dbReference>
<feature type="compositionally biased region" description="Basic residues" evidence="1">
    <location>
        <begin position="287"/>
        <end position="296"/>
    </location>
</feature>
<feature type="compositionally biased region" description="Low complexity" evidence="1">
    <location>
        <begin position="297"/>
        <end position="307"/>
    </location>
</feature>
<dbReference type="GeneID" id="5895134"/>
<dbReference type="KEGG" id="mbr:MONBRDRAFT_29390"/>
<proteinExistence type="predicted"/>
<dbReference type="Pfam" id="PF14822">
    <property type="entry name" value="Vasohibin"/>
    <property type="match status" value="2"/>
</dbReference>
<dbReference type="EMBL" id="CH991575">
    <property type="protein sequence ID" value="EDQ85298.1"/>
    <property type="molecule type" value="Genomic_DNA"/>
</dbReference>
<reference evidence="2 3" key="1">
    <citation type="journal article" date="2008" name="Nature">
        <title>The genome of the choanoflagellate Monosiga brevicollis and the origin of metazoans.</title>
        <authorList>
            <consortium name="JGI Sequencing"/>
            <person name="King N."/>
            <person name="Westbrook M.J."/>
            <person name="Young S.L."/>
            <person name="Kuo A."/>
            <person name="Abedin M."/>
            <person name="Chapman J."/>
            <person name="Fairclough S."/>
            <person name="Hellsten U."/>
            <person name="Isogai Y."/>
            <person name="Letunic I."/>
            <person name="Marr M."/>
            <person name="Pincus D."/>
            <person name="Putnam N."/>
            <person name="Rokas A."/>
            <person name="Wright K.J."/>
            <person name="Zuzow R."/>
            <person name="Dirks W."/>
            <person name="Good M."/>
            <person name="Goodstein D."/>
            <person name="Lemons D."/>
            <person name="Li W."/>
            <person name="Lyons J.B."/>
            <person name="Morris A."/>
            <person name="Nichols S."/>
            <person name="Richter D.J."/>
            <person name="Salamov A."/>
            <person name="Bork P."/>
            <person name="Lim W.A."/>
            <person name="Manning G."/>
            <person name="Miller W.T."/>
            <person name="McGinnis W."/>
            <person name="Shapiro H."/>
            <person name="Tjian R."/>
            <person name="Grigoriev I.V."/>
            <person name="Rokhsar D."/>
        </authorList>
    </citation>
    <scope>NUCLEOTIDE SEQUENCE [LARGE SCALE GENOMIC DNA]</scope>
    <source>
        <strain evidence="3">MX1 / ATCC 50154</strain>
    </source>
</reference>
<name>A9VAY5_MONBE</name>
<feature type="region of interest" description="Disordered" evidence="1">
    <location>
        <begin position="281"/>
        <end position="322"/>
    </location>
</feature>
<protein>
    <submittedName>
        <fullName evidence="2">Uncharacterized protein</fullName>
    </submittedName>
</protein>
<dbReference type="FunCoup" id="A9VAY5">
    <property type="interactions" value="244"/>
</dbReference>
<dbReference type="GO" id="GO:0005737">
    <property type="term" value="C:cytoplasm"/>
    <property type="evidence" value="ECO:0007669"/>
    <property type="project" value="InterPro"/>
</dbReference>